<dbReference type="Proteomes" id="UP000053904">
    <property type="component" value="Unassembled WGS sequence"/>
</dbReference>
<dbReference type="Pfam" id="PF09954">
    <property type="entry name" value="DUF2188"/>
    <property type="match status" value="1"/>
</dbReference>
<name>A0A101HID7_9BACT</name>
<evidence type="ECO:0000313" key="1">
    <source>
        <dbReference type="EMBL" id="KUK77386.1"/>
    </source>
</evidence>
<dbReference type="InterPro" id="IPR018691">
    <property type="entry name" value="DUF2188"/>
</dbReference>
<evidence type="ECO:0008006" key="3">
    <source>
        <dbReference type="Google" id="ProtNLM"/>
    </source>
</evidence>
<gene>
    <name evidence="1" type="ORF">XD93_0365</name>
</gene>
<dbReference type="EMBL" id="LGGO01000038">
    <property type="protein sequence ID" value="KUK77386.1"/>
    <property type="molecule type" value="Genomic_DNA"/>
</dbReference>
<sequence>MNTTNYHITKREDGNWQYKREGAQKASGIVSTQNEAERLAKELLGKGTGGEVVIHGVDGKIRDKDTVKPAVDPNPPKDSVH</sequence>
<comment type="caution">
    <text evidence="1">The sequence shown here is derived from an EMBL/GenBank/DDBJ whole genome shotgun (WGS) entry which is preliminary data.</text>
</comment>
<evidence type="ECO:0000313" key="2">
    <source>
        <dbReference type="Proteomes" id="UP000053904"/>
    </source>
</evidence>
<reference evidence="2" key="1">
    <citation type="journal article" date="2015" name="MBio">
        <title>Genome-Resolved Metagenomic Analysis Reveals Roles for Candidate Phyla and Other Microbial Community Members in Biogeochemical Transformations in Oil Reservoirs.</title>
        <authorList>
            <person name="Hu P."/>
            <person name="Tom L."/>
            <person name="Singh A."/>
            <person name="Thomas B.C."/>
            <person name="Baker B.J."/>
            <person name="Piceno Y.M."/>
            <person name="Andersen G.L."/>
            <person name="Banfield J.F."/>
        </authorList>
    </citation>
    <scope>NUCLEOTIDE SEQUENCE [LARGE SCALE GENOMIC DNA]</scope>
</reference>
<proteinExistence type="predicted"/>
<protein>
    <recommendedName>
        <fullName evidence="3">DUF2188 domain-containing protein</fullName>
    </recommendedName>
</protein>
<organism evidence="1 2">
    <name type="scientific">candidate division WS6 bacterium 34_10</name>
    <dbReference type="NCBI Taxonomy" id="1641389"/>
    <lineage>
        <taxon>Bacteria</taxon>
        <taxon>Candidatus Dojkabacteria</taxon>
    </lineage>
</organism>
<accession>A0A101HID7</accession>
<dbReference type="AlphaFoldDB" id="A0A101HID7"/>